<dbReference type="EMBL" id="CP003378">
    <property type="protein sequence ID" value="AFZ70775.1"/>
    <property type="molecule type" value="Genomic_DNA"/>
</dbReference>
<dbReference type="RefSeq" id="WP_015232672.1">
    <property type="nucleotide sequence ID" value="NC_019791.1"/>
</dbReference>
<dbReference type="SUPFAM" id="SSF53474">
    <property type="entry name" value="alpha/beta-Hydrolases"/>
    <property type="match status" value="1"/>
</dbReference>
<dbReference type="GO" id="GO:0004252">
    <property type="term" value="F:serine-type endopeptidase activity"/>
    <property type="evidence" value="ECO:0007669"/>
    <property type="project" value="TreeGrafter"/>
</dbReference>
<evidence type="ECO:0000259" key="2">
    <source>
        <dbReference type="Pfam" id="PF00326"/>
    </source>
</evidence>
<feature type="domain" description="Peptidase S9 prolyl oligopeptidase catalytic" evidence="2">
    <location>
        <begin position="428"/>
        <end position="638"/>
    </location>
</feature>
<dbReference type="InParanoid" id="L0ACJ1"/>
<dbReference type="eggNOG" id="arCOG03383">
    <property type="taxonomic scope" value="Archaea"/>
</dbReference>
<dbReference type="eggNOG" id="arCOG01646">
    <property type="taxonomic scope" value="Archaea"/>
</dbReference>
<dbReference type="Proteomes" id="UP000010469">
    <property type="component" value="Chromosome"/>
</dbReference>
<dbReference type="InterPro" id="IPR001375">
    <property type="entry name" value="Peptidase_S9_cat"/>
</dbReference>
<accession>L0ACJ1</accession>
<name>L0ACJ1_CALLD</name>
<dbReference type="Gene3D" id="3.40.50.1820">
    <property type="entry name" value="alpha/beta hydrolase"/>
    <property type="match status" value="1"/>
</dbReference>
<protein>
    <submittedName>
        <fullName evidence="3">Dipeptidyl aminopeptidase/acylaminoacyl peptidase</fullName>
    </submittedName>
</protein>
<dbReference type="HOGENOM" id="CLU_008615_2_2_2"/>
<proteinExistence type="predicted"/>
<dbReference type="Pfam" id="PF00326">
    <property type="entry name" value="Peptidase_S9"/>
    <property type="match status" value="1"/>
</dbReference>
<dbReference type="STRING" id="1056495.Calag_1053"/>
<gene>
    <name evidence="3" type="ordered locus">Calag_1053</name>
</gene>
<dbReference type="AlphaFoldDB" id="L0ACJ1"/>
<organism evidence="3 4">
    <name type="scientific">Caldisphaera lagunensis (strain DSM 15908 / JCM 11604 / ANMR 0165 / IC-154)</name>
    <dbReference type="NCBI Taxonomy" id="1056495"/>
    <lineage>
        <taxon>Archaea</taxon>
        <taxon>Thermoproteota</taxon>
        <taxon>Thermoprotei</taxon>
        <taxon>Acidilobales</taxon>
        <taxon>Caldisphaeraceae</taxon>
        <taxon>Caldisphaera</taxon>
    </lineage>
</organism>
<keyword evidence="1" id="KW-0378">Hydrolase</keyword>
<dbReference type="KEGG" id="clg:Calag_1053"/>
<evidence type="ECO:0000313" key="3">
    <source>
        <dbReference type="EMBL" id="AFZ70775.1"/>
    </source>
</evidence>
<dbReference type="PANTHER" id="PTHR42776">
    <property type="entry name" value="SERINE PEPTIDASE S9 FAMILY MEMBER"/>
    <property type="match status" value="1"/>
</dbReference>
<evidence type="ECO:0000256" key="1">
    <source>
        <dbReference type="ARBA" id="ARBA00022801"/>
    </source>
</evidence>
<evidence type="ECO:0000313" key="4">
    <source>
        <dbReference type="Proteomes" id="UP000010469"/>
    </source>
</evidence>
<dbReference type="PANTHER" id="PTHR42776:SF27">
    <property type="entry name" value="DIPEPTIDYL PEPTIDASE FAMILY MEMBER 6"/>
    <property type="match status" value="1"/>
</dbReference>
<dbReference type="InterPro" id="IPR011042">
    <property type="entry name" value="6-blade_b-propeller_TolB-like"/>
</dbReference>
<sequence length="639" mass="73458">MGSELKVEDLTRISLISNPMISKNGSKIMFVVSKNDLNKNRLKSNIWIHEKNEYYPLTKGDKDLCPAWSNNDELISFVRVGKKKFSLNVLKIGSEEYELITHKQGISNVKWSKDNNRIAFISRSTNKDFIEYSKREAFVIDNIPPYFNGEGYIFDRPYNLFTVSYPDGELNQITNSKFGVSSFDFSPDGDKIAYVNSYDELKPYLNEIRIVNLKNGEDISVLKDYSISQVMWSPKEEKLAFLGNKMEKGYSTHTKLYLLNLKNNEIKQIWGGLNRNIENSINSDVRGPSCNETAYWALDNNIYFLVSDQGRVHIYSTNEKGGLKGLLTPEEATIDEFSISESGTIIAYTQMTDNEPKELYLYDGLKSKKITTFNDELVKNLAKSKHLKAKSETGEELDYWVLLPKEMKEKNPWILYIHGGPKTFYGYSFNFIFHYLASLGYAVIYGNPHGSDAYTEEFADIRGKYGTIDYSDLMNIVDNALKQYKNLDPDKGAVAGGSYGGFMTNWIITKTNRFKAAITERSCSNWFSFYGASDIGWHFASDQLDLKYPWTDFDKFKEKSPLFYADKIETPLLIMHALEDYRCPYEQALQLFTALKNLGVETRLALFPGENHDLTRSGKPKTRIKYMEIMADWLKRHIS</sequence>
<keyword evidence="3" id="KW-0645">Protease</keyword>
<dbReference type="FunCoup" id="L0ACJ1">
    <property type="interactions" value="1"/>
</dbReference>
<keyword evidence="4" id="KW-1185">Reference proteome</keyword>
<dbReference type="Gene3D" id="2.120.10.30">
    <property type="entry name" value="TolB, C-terminal domain"/>
    <property type="match status" value="1"/>
</dbReference>
<dbReference type="SUPFAM" id="SSF82171">
    <property type="entry name" value="DPP6 N-terminal domain-like"/>
    <property type="match status" value="1"/>
</dbReference>
<reference evidence="4" key="1">
    <citation type="submission" date="2012-03" db="EMBL/GenBank/DDBJ databases">
        <title>Complete genome of Caldisphaera lagunensis DSM 15908.</title>
        <authorList>
            <person name="Lucas S."/>
            <person name="Copeland A."/>
            <person name="Lapidus A."/>
            <person name="Glavina del Rio T."/>
            <person name="Dalin E."/>
            <person name="Tice H."/>
            <person name="Bruce D."/>
            <person name="Goodwin L."/>
            <person name="Pitluck S."/>
            <person name="Peters L."/>
            <person name="Mikhailova N."/>
            <person name="Teshima H."/>
            <person name="Kyrpides N."/>
            <person name="Mavromatis K."/>
            <person name="Ivanova N."/>
            <person name="Brettin T."/>
            <person name="Detter J.C."/>
            <person name="Han C."/>
            <person name="Larimer F."/>
            <person name="Land M."/>
            <person name="Hauser L."/>
            <person name="Markowitz V."/>
            <person name="Cheng J.-F."/>
            <person name="Hugenholtz P."/>
            <person name="Woyke T."/>
            <person name="Wu D."/>
            <person name="Spring S."/>
            <person name="Schroeder M."/>
            <person name="Brambilla E."/>
            <person name="Klenk H.-P."/>
            <person name="Eisen J.A."/>
        </authorList>
    </citation>
    <scope>NUCLEOTIDE SEQUENCE [LARGE SCALE GENOMIC DNA]</scope>
    <source>
        <strain evidence="4">DSM 15908 / JCM 11604 / IC-154</strain>
    </source>
</reference>
<dbReference type="GeneID" id="14212313"/>
<keyword evidence="3" id="KW-0031">Aminopeptidase</keyword>
<dbReference type="OrthoDB" id="25019at2157"/>
<dbReference type="InterPro" id="IPR029058">
    <property type="entry name" value="AB_hydrolase_fold"/>
</dbReference>
<dbReference type="GO" id="GO:0004177">
    <property type="term" value="F:aminopeptidase activity"/>
    <property type="evidence" value="ECO:0007669"/>
    <property type="project" value="UniProtKB-KW"/>
</dbReference>
<dbReference type="GO" id="GO:0006508">
    <property type="term" value="P:proteolysis"/>
    <property type="evidence" value="ECO:0007669"/>
    <property type="project" value="InterPro"/>
</dbReference>